<accession>A0A8K0EEE2</accession>
<proteinExistence type="predicted"/>
<keyword evidence="3" id="KW-1185">Reference proteome</keyword>
<sequence length="491" mass="52683">MLVKGWFRFPRNIVCDITPLIEDDDNLSVQSYQTGLTGHMDLKSEGSSLSASLTSLATSGVESFDSLGKTIEPTVKDKWSNWKIKPPTLPSGAGHKWAVWSTSPNNSQGAPHEGTQRSSDDARTLTESAKGSSDNSSLFGWTLLPQTVPYAPFRTYTSGSSATSRRSSLFGWTIMPQVAPKMPLGIEEQEGWFAWPVRQHETDTSSSRNPSDENVGTSSDRVEVIDSYPQSSTSDDFVPIGPPMRDSDTSESWSDALLDDKSDSDTLTANSAENKDGGSDQDHEEPSKTSPPTSLMSDGFIPLVQSSSSSTDFLTGTDVGSASEESGTPPRSDTHSDDTVGSSTTSGFTPLAPLQDEESKYEESGIHAPSDTRSDDTVGNSATSGFAPIAPLKDEESGIRAPSDTRSDDTAGSSRTSGFTPLAPSKEKESDESGMPVLSDDRSDDSVSRTESDLLTSIMEDVAAVRTELRDVMSSDSDGSRKITREKFTRL</sequence>
<feature type="compositionally biased region" description="Basic and acidic residues" evidence="1">
    <location>
        <begin position="114"/>
        <end position="124"/>
    </location>
</feature>
<feature type="region of interest" description="Disordered" evidence="1">
    <location>
        <begin position="199"/>
        <end position="454"/>
    </location>
</feature>
<feature type="region of interest" description="Disordered" evidence="1">
    <location>
        <begin position="471"/>
        <end position="491"/>
    </location>
</feature>
<feature type="compositionally biased region" description="Low complexity" evidence="1">
    <location>
        <begin position="339"/>
        <end position="349"/>
    </location>
</feature>
<reference evidence="2" key="1">
    <citation type="submission" date="2022-01" db="EMBL/GenBank/DDBJ databases">
        <authorList>
            <person name="Braso-Vives M."/>
        </authorList>
    </citation>
    <scope>NUCLEOTIDE SEQUENCE</scope>
</reference>
<feature type="compositionally biased region" description="Polar residues" evidence="1">
    <location>
        <begin position="304"/>
        <end position="331"/>
    </location>
</feature>
<evidence type="ECO:0000313" key="2">
    <source>
        <dbReference type="EMBL" id="CAH1247823.1"/>
    </source>
</evidence>
<gene>
    <name evidence="2" type="primary">Hypp8018</name>
    <name evidence="2" type="ORF">BLAG_LOCUS9370</name>
</gene>
<dbReference type="AlphaFoldDB" id="A0A8K0EEE2"/>
<feature type="compositionally biased region" description="Polar residues" evidence="1">
    <location>
        <begin position="125"/>
        <end position="136"/>
    </location>
</feature>
<feature type="compositionally biased region" description="Basic and acidic residues" evidence="1">
    <location>
        <begin position="439"/>
        <end position="452"/>
    </location>
</feature>
<feature type="compositionally biased region" description="Polar residues" evidence="1">
    <location>
        <begin position="100"/>
        <end position="109"/>
    </location>
</feature>
<dbReference type="Proteomes" id="UP000838412">
    <property type="component" value="Chromosome 16"/>
</dbReference>
<feature type="compositionally biased region" description="Basic and acidic residues" evidence="1">
    <location>
        <begin position="392"/>
        <end position="409"/>
    </location>
</feature>
<evidence type="ECO:0000256" key="1">
    <source>
        <dbReference type="SAM" id="MobiDB-lite"/>
    </source>
</evidence>
<protein>
    <submittedName>
        <fullName evidence="2">Hypp8018 protein</fullName>
    </submittedName>
</protein>
<feature type="compositionally biased region" description="Basic and acidic residues" evidence="1">
    <location>
        <begin position="273"/>
        <end position="287"/>
    </location>
</feature>
<feature type="compositionally biased region" description="Polar residues" evidence="1">
    <location>
        <begin position="410"/>
        <end position="419"/>
    </location>
</feature>
<feature type="compositionally biased region" description="Basic and acidic residues" evidence="1">
    <location>
        <begin position="357"/>
        <end position="376"/>
    </location>
</feature>
<name>A0A8K0EEE2_BRALA</name>
<feature type="compositionally biased region" description="Polar residues" evidence="1">
    <location>
        <begin position="204"/>
        <end position="219"/>
    </location>
</feature>
<organism evidence="2 3">
    <name type="scientific">Branchiostoma lanceolatum</name>
    <name type="common">Common lancelet</name>
    <name type="synonym">Amphioxus lanceolatum</name>
    <dbReference type="NCBI Taxonomy" id="7740"/>
    <lineage>
        <taxon>Eukaryota</taxon>
        <taxon>Metazoa</taxon>
        <taxon>Chordata</taxon>
        <taxon>Cephalochordata</taxon>
        <taxon>Leptocardii</taxon>
        <taxon>Amphioxiformes</taxon>
        <taxon>Branchiostomatidae</taxon>
        <taxon>Branchiostoma</taxon>
    </lineage>
</organism>
<dbReference type="EMBL" id="OV696701">
    <property type="protein sequence ID" value="CAH1247823.1"/>
    <property type="molecule type" value="Genomic_DNA"/>
</dbReference>
<feature type="region of interest" description="Disordered" evidence="1">
    <location>
        <begin position="95"/>
        <end position="136"/>
    </location>
</feature>
<evidence type="ECO:0000313" key="3">
    <source>
        <dbReference type="Proteomes" id="UP000838412"/>
    </source>
</evidence>